<dbReference type="OrthoDB" id="5178145at2"/>
<feature type="coiled-coil region" evidence="1">
    <location>
        <begin position="39"/>
        <end position="80"/>
    </location>
</feature>
<keyword evidence="4" id="KW-1185">Reference proteome</keyword>
<feature type="region of interest" description="Disordered" evidence="2">
    <location>
        <begin position="261"/>
        <end position="301"/>
    </location>
</feature>
<feature type="coiled-coil region" evidence="1">
    <location>
        <begin position="135"/>
        <end position="162"/>
    </location>
</feature>
<evidence type="ECO:0000313" key="4">
    <source>
        <dbReference type="Proteomes" id="UP000062973"/>
    </source>
</evidence>
<gene>
    <name evidence="3" type="ORF">AMETH_3868</name>
</gene>
<protein>
    <submittedName>
        <fullName evidence="3">Cellulose-binding protein</fullName>
    </submittedName>
</protein>
<feature type="compositionally biased region" description="Low complexity" evidence="2">
    <location>
        <begin position="270"/>
        <end position="289"/>
    </location>
</feature>
<feature type="coiled-coil region" evidence="1">
    <location>
        <begin position="197"/>
        <end position="253"/>
    </location>
</feature>
<name>A0A076MZ43_AMYME</name>
<sequence length="301" mass="33867">MGSDSTTPARRDDTELVPLRTGFDIRWRGYDRPQVQHWVQQAETELAMLAADRDAAISERDDLAAELESTRAALRRLQDRFDQVCRTPISDEGLSYRMRRMVELAQDEAAEITARARAAADTSWAAAQEAAQQLRRRHIDLIGELDRRRQALEREHQDLLDRTRADVEAMTTRAHAERAALDEQAARRRAEIERDFQRDLQARRAAAKQEVDALRSAARAEAETMVREAEEVVRKLHRARDEALAQLRTARELLAKALPLLHDDPPEPDPVAVEVPAQLAPLPARAPAPARDDLEGAPAAA</sequence>
<organism evidence="3 4">
    <name type="scientific">Amycolatopsis methanolica 239</name>
    <dbReference type="NCBI Taxonomy" id="1068978"/>
    <lineage>
        <taxon>Bacteria</taxon>
        <taxon>Bacillati</taxon>
        <taxon>Actinomycetota</taxon>
        <taxon>Actinomycetes</taxon>
        <taxon>Pseudonocardiales</taxon>
        <taxon>Pseudonocardiaceae</taxon>
        <taxon>Amycolatopsis</taxon>
        <taxon>Amycolatopsis methanolica group</taxon>
    </lineage>
</organism>
<dbReference type="Proteomes" id="UP000062973">
    <property type="component" value="Chromosome"/>
</dbReference>
<dbReference type="EMBL" id="CP009110">
    <property type="protein sequence ID" value="AIJ23960.1"/>
    <property type="molecule type" value="Genomic_DNA"/>
</dbReference>
<dbReference type="KEGG" id="amq:AMETH_3868"/>
<reference evidence="3 4" key="1">
    <citation type="submission" date="2014-07" db="EMBL/GenBank/DDBJ databases">
        <title>Whole Genome Sequence of the Amycolatopsis methanolica 239.</title>
        <authorList>
            <person name="Tang B."/>
        </authorList>
    </citation>
    <scope>NUCLEOTIDE SEQUENCE [LARGE SCALE GENOMIC DNA]</scope>
    <source>
        <strain evidence="3 4">239</strain>
    </source>
</reference>
<dbReference type="AlphaFoldDB" id="A0A076MZ43"/>
<evidence type="ECO:0000256" key="2">
    <source>
        <dbReference type="SAM" id="MobiDB-lite"/>
    </source>
</evidence>
<proteinExistence type="predicted"/>
<evidence type="ECO:0000256" key="1">
    <source>
        <dbReference type="SAM" id="Coils"/>
    </source>
</evidence>
<dbReference type="eggNOG" id="COG1196">
    <property type="taxonomic scope" value="Bacteria"/>
</dbReference>
<accession>A0A076MZ43</accession>
<dbReference type="PATRIC" id="fig|1068978.7.peg.4136"/>
<dbReference type="HOGENOM" id="CLU_045084_0_0_11"/>
<keyword evidence="1" id="KW-0175">Coiled coil</keyword>
<dbReference type="RefSeq" id="WP_017982795.1">
    <property type="nucleotide sequence ID" value="NZ_AQUL01000001.1"/>
</dbReference>
<dbReference type="STRING" id="1068978.AMETH_3868"/>
<evidence type="ECO:0000313" key="3">
    <source>
        <dbReference type="EMBL" id="AIJ23960.1"/>
    </source>
</evidence>